<dbReference type="EMBL" id="JAGMUU010000001">
    <property type="protein sequence ID" value="KAH7163114.1"/>
    <property type="molecule type" value="Genomic_DNA"/>
</dbReference>
<keyword evidence="1" id="KW-0732">Signal</keyword>
<evidence type="ECO:0000313" key="2">
    <source>
        <dbReference type="EMBL" id="KAH7163114.1"/>
    </source>
</evidence>
<sequence>MHLSRLFAFLLLSVSLVLADFRLHWGQCSGVLGGESYSKHRAIRKSHCNGAWWDSNWGYKTMSSRNPCKSSEKRQYKKASSTTYNLYRPSAPTKKACVMIRDAKCATPICNSYN</sequence>
<gene>
    <name evidence="2" type="ORF">B0J13DRAFT_634319</name>
</gene>
<feature type="signal peptide" evidence="1">
    <location>
        <begin position="1"/>
        <end position="19"/>
    </location>
</feature>
<reference evidence="2" key="1">
    <citation type="journal article" date="2021" name="Nat. Commun.">
        <title>Genetic determinants of endophytism in the Arabidopsis root mycobiome.</title>
        <authorList>
            <person name="Mesny F."/>
            <person name="Miyauchi S."/>
            <person name="Thiergart T."/>
            <person name="Pickel B."/>
            <person name="Atanasova L."/>
            <person name="Karlsson M."/>
            <person name="Huettel B."/>
            <person name="Barry K.W."/>
            <person name="Haridas S."/>
            <person name="Chen C."/>
            <person name="Bauer D."/>
            <person name="Andreopoulos W."/>
            <person name="Pangilinan J."/>
            <person name="LaButti K."/>
            <person name="Riley R."/>
            <person name="Lipzen A."/>
            <person name="Clum A."/>
            <person name="Drula E."/>
            <person name="Henrissat B."/>
            <person name="Kohler A."/>
            <person name="Grigoriev I.V."/>
            <person name="Martin F.M."/>
            <person name="Hacquard S."/>
        </authorList>
    </citation>
    <scope>NUCLEOTIDE SEQUENCE</scope>
    <source>
        <strain evidence="2">MPI-CAGE-AT-0021</strain>
    </source>
</reference>
<accession>A0A9P9FK34</accession>
<organism evidence="2 3">
    <name type="scientific">Dactylonectria estremocensis</name>
    <dbReference type="NCBI Taxonomy" id="1079267"/>
    <lineage>
        <taxon>Eukaryota</taxon>
        <taxon>Fungi</taxon>
        <taxon>Dikarya</taxon>
        <taxon>Ascomycota</taxon>
        <taxon>Pezizomycotina</taxon>
        <taxon>Sordariomycetes</taxon>
        <taxon>Hypocreomycetidae</taxon>
        <taxon>Hypocreales</taxon>
        <taxon>Nectriaceae</taxon>
        <taxon>Dactylonectria</taxon>
    </lineage>
</organism>
<evidence type="ECO:0008006" key="4">
    <source>
        <dbReference type="Google" id="ProtNLM"/>
    </source>
</evidence>
<comment type="caution">
    <text evidence="2">The sequence shown here is derived from an EMBL/GenBank/DDBJ whole genome shotgun (WGS) entry which is preliminary data.</text>
</comment>
<protein>
    <recommendedName>
        <fullName evidence="4">Secreted protein</fullName>
    </recommendedName>
</protein>
<evidence type="ECO:0000313" key="3">
    <source>
        <dbReference type="Proteomes" id="UP000717696"/>
    </source>
</evidence>
<dbReference type="Proteomes" id="UP000717696">
    <property type="component" value="Unassembled WGS sequence"/>
</dbReference>
<keyword evidence="3" id="KW-1185">Reference proteome</keyword>
<feature type="chain" id="PRO_5040405965" description="Secreted protein" evidence="1">
    <location>
        <begin position="20"/>
        <end position="114"/>
    </location>
</feature>
<name>A0A9P9FK34_9HYPO</name>
<dbReference type="AlphaFoldDB" id="A0A9P9FK34"/>
<evidence type="ECO:0000256" key="1">
    <source>
        <dbReference type="SAM" id="SignalP"/>
    </source>
</evidence>
<dbReference type="OrthoDB" id="10382588at2759"/>
<proteinExistence type="predicted"/>